<proteinExistence type="predicted"/>
<keyword evidence="1" id="KW-1133">Transmembrane helix</keyword>
<reference evidence="3" key="1">
    <citation type="journal article" date="2019" name="Int. J. Syst. Evol. Microbiol.">
        <title>The Global Catalogue of Microorganisms (GCM) 10K type strain sequencing project: providing services to taxonomists for standard genome sequencing and annotation.</title>
        <authorList>
            <consortium name="The Broad Institute Genomics Platform"/>
            <consortium name="The Broad Institute Genome Sequencing Center for Infectious Disease"/>
            <person name="Wu L."/>
            <person name="Ma J."/>
        </authorList>
    </citation>
    <scope>NUCLEOTIDE SEQUENCE [LARGE SCALE GENOMIC DNA]</scope>
    <source>
        <strain evidence="3">JCM 17626</strain>
    </source>
</reference>
<evidence type="ECO:0000313" key="3">
    <source>
        <dbReference type="Proteomes" id="UP001501772"/>
    </source>
</evidence>
<name>A0ABP8B6S0_9SPHI</name>
<gene>
    <name evidence="2" type="ORF">GCM10022289_09970</name>
</gene>
<sequence>MSDSGNKETHTFFELLDYCVAEILKKMGGLPLAEWRSGNYTTLSTRIGKDTKVYLSENTLRRLLGTLKTSNRYYPQKATRDVLAQFIGYRDWQELERFYRETKNAREATAQESQIVLTEKPVKGRRKLFIVLAASVALFLLVFITLIRFRHNTPVQVKLICINPFGTVPHSAIFRLQADKDFDHDEKFQLDLAEEATKSEISGNKQVTKFFKNPGVVYATLFHNGKAIDTASVFMQTKGWVANSGNDTSRAFPVIGLKKLDPKNIYVSPRQLDSAGLDTEKPFMVGFSNIKPSHINGDNFSFHCKVFSEKDRPGTQCVGTAILILGSKDKHVINLFRKSCAAFCDYKFSDVKELGTNKDLSALAFDPENGGEVIINVQNKMAFVLLNNKRVLTVKYNKSIGEVMGIKILFNGIGRAISPELTDLLTGERF</sequence>
<evidence type="ECO:0000313" key="2">
    <source>
        <dbReference type="EMBL" id="GAA4199508.1"/>
    </source>
</evidence>
<organism evidence="2 3">
    <name type="scientific">Pedobacter jeongneungensis</name>
    <dbReference type="NCBI Taxonomy" id="947309"/>
    <lineage>
        <taxon>Bacteria</taxon>
        <taxon>Pseudomonadati</taxon>
        <taxon>Bacteroidota</taxon>
        <taxon>Sphingobacteriia</taxon>
        <taxon>Sphingobacteriales</taxon>
        <taxon>Sphingobacteriaceae</taxon>
        <taxon>Pedobacter</taxon>
    </lineage>
</organism>
<dbReference type="EMBL" id="BAABBY010000002">
    <property type="protein sequence ID" value="GAA4199508.1"/>
    <property type="molecule type" value="Genomic_DNA"/>
</dbReference>
<feature type="transmembrane region" description="Helical" evidence="1">
    <location>
        <begin position="128"/>
        <end position="149"/>
    </location>
</feature>
<dbReference type="Proteomes" id="UP001501772">
    <property type="component" value="Unassembled WGS sequence"/>
</dbReference>
<evidence type="ECO:0000256" key="1">
    <source>
        <dbReference type="SAM" id="Phobius"/>
    </source>
</evidence>
<keyword evidence="1" id="KW-0812">Transmembrane</keyword>
<accession>A0ABP8B6S0</accession>
<protein>
    <submittedName>
        <fullName evidence="2">Uncharacterized protein</fullName>
    </submittedName>
</protein>
<comment type="caution">
    <text evidence="2">The sequence shown here is derived from an EMBL/GenBank/DDBJ whole genome shotgun (WGS) entry which is preliminary data.</text>
</comment>
<keyword evidence="1" id="KW-0472">Membrane</keyword>
<keyword evidence="3" id="KW-1185">Reference proteome</keyword>
<dbReference type="RefSeq" id="WP_344849958.1">
    <property type="nucleotide sequence ID" value="NZ_BAABBY010000002.1"/>
</dbReference>